<dbReference type="Pfam" id="PF11303">
    <property type="entry name" value="DUF3105"/>
    <property type="match status" value="1"/>
</dbReference>
<evidence type="ECO:0008006" key="4">
    <source>
        <dbReference type="Google" id="ProtNLM"/>
    </source>
</evidence>
<evidence type="ECO:0000313" key="2">
    <source>
        <dbReference type="EMBL" id="GGO91151.1"/>
    </source>
</evidence>
<dbReference type="RefSeq" id="WP_188784312.1">
    <property type="nucleotide sequence ID" value="NZ_BMNI01000006.1"/>
</dbReference>
<keyword evidence="3" id="KW-1185">Reference proteome</keyword>
<dbReference type="InterPro" id="IPR021454">
    <property type="entry name" value="DUF3105"/>
</dbReference>
<evidence type="ECO:0000256" key="1">
    <source>
        <dbReference type="SAM" id="SignalP"/>
    </source>
</evidence>
<protein>
    <recommendedName>
        <fullName evidence="4">DUF3105 domain-containing protein</fullName>
    </recommendedName>
</protein>
<dbReference type="EMBL" id="BMNI01000006">
    <property type="protein sequence ID" value="GGO91151.1"/>
    <property type="molecule type" value="Genomic_DNA"/>
</dbReference>
<feature type="chain" id="PRO_5045472844" description="DUF3105 domain-containing protein" evidence="1">
    <location>
        <begin position="23"/>
        <end position="182"/>
    </location>
</feature>
<evidence type="ECO:0000313" key="3">
    <source>
        <dbReference type="Proteomes" id="UP000655410"/>
    </source>
</evidence>
<dbReference type="Proteomes" id="UP000655410">
    <property type="component" value="Unassembled WGS sequence"/>
</dbReference>
<sequence>MSRGPWIALGLAGFLAVAGLTAAVAVPGHDRDTPVHDVRSWTITDRNHVLEPHWQTSPPVGGEHSPQWLACGVYDRPVDNGLAVHALEHGAVWITYAPGLAADDIADLARKLPAEGILSPYDGLPGPVVVTVWGRQLVLTGAGDEGLDAFLAEYGDGHTAPEAMASCAGGLVRYATATGTEA</sequence>
<name>A0ABQ2NCB4_9ACTN</name>
<feature type="signal peptide" evidence="1">
    <location>
        <begin position="1"/>
        <end position="22"/>
    </location>
</feature>
<comment type="caution">
    <text evidence="2">The sequence shown here is derived from an EMBL/GenBank/DDBJ whole genome shotgun (WGS) entry which is preliminary data.</text>
</comment>
<reference evidence="3" key="1">
    <citation type="journal article" date="2019" name="Int. J. Syst. Evol. Microbiol.">
        <title>The Global Catalogue of Microorganisms (GCM) 10K type strain sequencing project: providing services to taxonomists for standard genome sequencing and annotation.</title>
        <authorList>
            <consortium name="The Broad Institute Genomics Platform"/>
            <consortium name="The Broad Institute Genome Sequencing Center for Infectious Disease"/>
            <person name="Wu L."/>
            <person name="Ma J."/>
        </authorList>
    </citation>
    <scope>NUCLEOTIDE SEQUENCE [LARGE SCALE GENOMIC DNA]</scope>
    <source>
        <strain evidence="3">CGMCC 4.7371</strain>
    </source>
</reference>
<proteinExistence type="predicted"/>
<organism evidence="2 3">
    <name type="scientific">Nocardioides phosphati</name>
    <dbReference type="NCBI Taxonomy" id="1867775"/>
    <lineage>
        <taxon>Bacteria</taxon>
        <taxon>Bacillati</taxon>
        <taxon>Actinomycetota</taxon>
        <taxon>Actinomycetes</taxon>
        <taxon>Propionibacteriales</taxon>
        <taxon>Nocardioidaceae</taxon>
        <taxon>Nocardioides</taxon>
    </lineage>
</organism>
<keyword evidence="1" id="KW-0732">Signal</keyword>
<gene>
    <name evidence="2" type="ORF">GCM10011584_24560</name>
</gene>
<accession>A0ABQ2NCB4</accession>